<accession>A0ABQ6ICD4</accession>
<protein>
    <submittedName>
        <fullName evidence="1">Uncharacterized protein</fullName>
    </submittedName>
</protein>
<dbReference type="RefSeq" id="WP_284327981.1">
    <property type="nucleotide sequence ID" value="NZ_BSUN01000001.1"/>
</dbReference>
<evidence type="ECO:0000313" key="2">
    <source>
        <dbReference type="Proteomes" id="UP001157125"/>
    </source>
</evidence>
<proteinExistence type="predicted"/>
<comment type="caution">
    <text evidence="1">The sequence shown here is derived from an EMBL/GenBank/DDBJ whole genome shotgun (WGS) entry which is preliminary data.</text>
</comment>
<evidence type="ECO:0000313" key="1">
    <source>
        <dbReference type="EMBL" id="GMA35440.1"/>
    </source>
</evidence>
<gene>
    <name evidence="1" type="ORF">GCM10025876_16440</name>
</gene>
<dbReference type="EMBL" id="BSUN01000001">
    <property type="protein sequence ID" value="GMA35440.1"/>
    <property type="molecule type" value="Genomic_DNA"/>
</dbReference>
<keyword evidence="2" id="KW-1185">Reference proteome</keyword>
<name>A0ABQ6ICD4_9MICO</name>
<reference evidence="2" key="1">
    <citation type="journal article" date="2019" name="Int. J. Syst. Evol. Microbiol.">
        <title>The Global Catalogue of Microorganisms (GCM) 10K type strain sequencing project: providing services to taxonomists for standard genome sequencing and annotation.</title>
        <authorList>
            <consortium name="The Broad Institute Genomics Platform"/>
            <consortium name="The Broad Institute Genome Sequencing Center for Infectious Disease"/>
            <person name="Wu L."/>
            <person name="Ma J."/>
        </authorList>
    </citation>
    <scope>NUCLEOTIDE SEQUENCE [LARGE SCALE GENOMIC DNA]</scope>
    <source>
        <strain evidence="2">NBRC 112299</strain>
    </source>
</reference>
<dbReference type="Proteomes" id="UP001157125">
    <property type="component" value="Unassembled WGS sequence"/>
</dbReference>
<organism evidence="1 2">
    <name type="scientific">Demequina litorisediminis</name>
    <dbReference type="NCBI Taxonomy" id="1849022"/>
    <lineage>
        <taxon>Bacteria</taxon>
        <taxon>Bacillati</taxon>
        <taxon>Actinomycetota</taxon>
        <taxon>Actinomycetes</taxon>
        <taxon>Micrococcales</taxon>
        <taxon>Demequinaceae</taxon>
        <taxon>Demequina</taxon>
    </lineage>
</organism>
<sequence length="49" mass="5008">MQERFRAALGAVAAVTLPLAGAYVVALVTLAVVLSACAPGGRRLPRSRS</sequence>